<protein>
    <submittedName>
        <fullName evidence="1">Uncharacterized protein</fullName>
    </submittedName>
</protein>
<accession>A0ACC0EBC8</accession>
<organism evidence="1 2">
    <name type="scientific">Puccinia striiformis f. sp. tritici</name>
    <dbReference type="NCBI Taxonomy" id="168172"/>
    <lineage>
        <taxon>Eukaryota</taxon>
        <taxon>Fungi</taxon>
        <taxon>Dikarya</taxon>
        <taxon>Basidiomycota</taxon>
        <taxon>Pucciniomycotina</taxon>
        <taxon>Pucciniomycetes</taxon>
        <taxon>Pucciniales</taxon>
        <taxon>Pucciniaceae</taxon>
        <taxon>Puccinia</taxon>
    </lineage>
</organism>
<evidence type="ECO:0000313" key="2">
    <source>
        <dbReference type="Proteomes" id="UP001060170"/>
    </source>
</evidence>
<dbReference type="EMBL" id="CM045872">
    <property type="protein sequence ID" value="KAI7949458.1"/>
    <property type="molecule type" value="Genomic_DNA"/>
</dbReference>
<dbReference type="Proteomes" id="UP001060170">
    <property type="component" value="Chromosome 8"/>
</dbReference>
<reference evidence="2" key="1">
    <citation type="journal article" date="2018" name="BMC Genomics">
        <title>Genomic insights into host adaptation between the wheat stripe rust pathogen (Puccinia striiformis f. sp. tritici) and the barley stripe rust pathogen (Puccinia striiformis f. sp. hordei).</title>
        <authorList>
            <person name="Xia C."/>
            <person name="Wang M."/>
            <person name="Yin C."/>
            <person name="Cornejo O.E."/>
            <person name="Hulbert S.H."/>
            <person name="Chen X."/>
        </authorList>
    </citation>
    <scope>NUCLEOTIDE SEQUENCE [LARGE SCALE GENOMIC DNA]</scope>
    <source>
        <strain evidence="2">93-210</strain>
    </source>
</reference>
<keyword evidence="2" id="KW-1185">Reference proteome</keyword>
<name>A0ACC0EBC8_9BASI</name>
<reference evidence="1 2" key="3">
    <citation type="journal article" date="2022" name="Microbiol. Spectr.">
        <title>Folding features and dynamics of 3D genome architecture in plant fungal pathogens.</title>
        <authorList>
            <person name="Xia C."/>
        </authorList>
    </citation>
    <scope>NUCLEOTIDE SEQUENCE [LARGE SCALE GENOMIC DNA]</scope>
    <source>
        <strain evidence="1 2">93-210</strain>
    </source>
</reference>
<proteinExistence type="predicted"/>
<gene>
    <name evidence="1" type="ORF">MJO28_008279</name>
</gene>
<evidence type="ECO:0000313" key="1">
    <source>
        <dbReference type="EMBL" id="KAI7949458.1"/>
    </source>
</evidence>
<reference evidence="2" key="2">
    <citation type="journal article" date="2018" name="Mol. Plant Microbe Interact.">
        <title>Genome sequence resources for the wheat stripe rust pathogen (Puccinia striiformis f. sp. tritici) and the barley stripe rust pathogen (Puccinia striiformis f. sp. hordei).</title>
        <authorList>
            <person name="Xia C."/>
            <person name="Wang M."/>
            <person name="Yin C."/>
            <person name="Cornejo O.E."/>
            <person name="Hulbert S.H."/>
            <person name="Chen X."/>
        </authorList>
    </citation>
    <scope>NUCLEOTIDE SEQUENCE [LARGE SCALE GENOMIC DNA]</scope>
    <source>
        <strain evidence="2">93-210</strain>
    </source>
</reference>
<comment type="caution">
    <text evidence="1">The sequence shown here is derived from an EMBL/GenBank/DDBJ whole genome shotgun (WGS) entry which is preliminary data.</text>
</comment>
<sequence length="476" mass="52633">MMFERPHFIPRNHRANLSKYKYSGEDHSIISRYVLTPYWNRLVTFVPMSVAPNLITLTGLVFVMVNFGSLVAFQPELVCSRKPSFVSKAGSLLETSEGTLLDRFKLFVGLSNFQAKCPSGWLYVSFAMGLWIYQSLDAIDGKQARRTGTSGPLGELFDHGCDALNTTLGAILASAALNLGHSWWTVASQVASLANFYLTTWEEYHTGTLFLSSFSGPVEGILLVIGVFLVTAVYGPPFWDQGILTLLGLGSIPILNNWGLDFPLNKLSLAFAICSLGSNILGSYVNVVRSNQGKKSSSAKTLLGLLPFVLQTAINLLWLHSQPTLMSRHLLPFMVYYGLSFAYLVGLLIVSHILKAPEVFPYWNVLLGWSLIGFADSYINILTFGLVKQPLFQRSEAGVVKFIWFSILLAGLVYAYFVTDVVLDVCDYCGINCLTIKKKPAGQKLGQAPQESPSKVVETTSTREKVSNIRKKTKLF</sequence>